<evidence type="ECO:0000313" key="3">
    <source>
        <dbReference type="EMBL" id="KAL3663399.1"/>
    </source>
</evidence>
<evidence type="ECO:0000313" key="2">
    <source>
        <dbReference type="EMBL" id="KAL3663397.1"/>
    </source>
</evidence>
<evidence type="ECO:0000313" key="4">
    <source>
        <dbReference type="Proteomes" id="UP001632037"/>
    </source>
</evidence>
<keyword evidence="1" id="KW-0732">Signal</keyword>
<accession>A0ABD3FD39</accession>
<organism evidence="3 4">
    <name type="scientific">Phytophthora oleae</name>
    <dbReference type="NCBI Taxonomy" id="2107226"/>
    <lineage>
        <taxon>Eukaryota</taxon>
        <taxon>Sar</taxon>
        <taxon>Stramenopiles</taxon>
        <taxon>Oomycota</taxon>
        <taxon>Peronosporomycetes</taxon>
        <taxon>Peronosporales</taxon>
        <taxon>Peronosporaceae</taxon>
        <taxon>Phytophthora</taxon>
    </lineage>
</organism>
<dbReference type="AlphaFoldDB" id="A0ABD3FD39"/>
<feature type="signal peptide" evidence="1">
    <location>
        <begin position="1"/>
        <end position="20"/>
    </location>
</feature>
<protein>
    <recommendedName>
        <fullName evidence="5">RxLR effector protein</fullName>
    </recommendedName>
</protein>
<evidence type="ECO:0008006" key="5">
    <source>
        <dbReference type="Google" id="ProtNLM"/>
    </source>
</evidence>
<proteinExistence type="predicted"/>
<sequence length="247" mass="27927">MRFSYIVLAAVVAFLATLDASSVLVQAASNGRSLRIATALEQDEERAGLLAKIRTTFSKKARVDAWVQAEKSDDFVKEALKLDDVADDLLATKKNFKYYKRFVEKAEAKKINDWLIGDAPIYNAWVKLGLGSFDDIEKAKRTGAFKTYAKLVREYDDQAISMWREYKIPVPVAKATSPIEMNVRMDILAATKRGDDYVKQVLGLDKLTGTALMSHANYQYFQHYQRAAKRLKKGGKTLNRLTTITER</sequence>
<gene>
    <name evidence="2" type="ORF">V7S43_011802</name>
    <name evidence="3" type="ORF">V7S43_011804</name>
</gene>
<comment type="caution">
    <text evidence="3">The sequence shown here is derived from an EMBL/GenBank/DDBJ whole genome shotgun (WGS) entry which is preliminary data.</text>
</comment>
<evidence type="ECO:0000256" key="1">
    <source>
        <dbReference type="SAM" id="SignalP"/>
    </source>
</evidence>
<reference evidence="3 4" key="1">
    <citation type="submission" date="2024-09" db="EMBL/GenBank/DDBJ databases">
        <title>Genome sequencing and assembly of Phytophthora oleae, isolate VK10A, causative agent of rot of olive drupes.</title>
        <authorList>
            <person name="Conti Taguali S."/>
            <person name="Riolo M."/>
            <person name="La Spada F."/>
            <person name="Cacciola S.O."/>
            <person name="Dionisio G."/>
        </authorList>
    </citation>
    <scope>NUCLEOTIDE SEQUENCE [LARGE SCALE GENOMIC DNA]</scope>
    <source>
        <strain evidence="3 4">VK10A</strain>
    </source>
</reference>
<keyword evidence="4" id="KW-1185">Reference proteome</keyword>
<name>A0ABD3FD39_9STRA</name>
<feature type="chain" id="PRO_5044724733" description="RxLR effector protein" evidence="1">
    <location>
        <begin position="21"/>
        <end position="247"/>
    </location>
</feature>
<dbReference type="Proteomes" id="UP001632037">
    <property type="component" value="Unassembled WGS sequence"/>
</dbReference>
<dbReference type="EMBL" id="JBIMZQ010000028">
    <property type="protein sequence ID" value="KAL3663399.1"/>
    <property type="molecule type" value="Genomic_DNA"/>
</dbReference>
<dbReference type="EMBL" id="JBIMZQ010000028">
    <property type="protein sequence ID" value="KAL3663397.1"/>
    <property type="molecule type" value="Genomic_DNA"/>
</dbReference>